<accession>A0AAV2GEG1</accession>
<evidence type="ECO:0000256" key="1">
    <source>
        <dbReference type="SAM" id="MobiDB-lite"/>
    </source>
</evidence>
<reference evidence="2 3" key="1">
    <citation type="submission" date="2024-04" db="EMBL/GenBank/DDBJ databases">
        <authorList>
            <person name="Fracassetti M."/>
        </authorList>
    </citation>
    <scope>NUCLEOTIDE SEQUENCE [LARGE SCALE GENOMIC DNA]</scope>
</reference>
<dbReference type="Proteomes" id="UP001497516">
    <property type="component" value="Chromosome 8"/>
</dbReference>
<proteinExistence type="predicted"/>
<protein>
    <submittedName>
        <fullName evidence="2">Uncharacterized protein</fullName>
    </submittedName>
</protein>
<feature type="compositionally biased region" description="Basic and acidic residues" evidence="1">
    <location>
        <begin position="80"/>
        <end position="92"/>
    </location>
</feature>
<name>A0AAV2GEG1_9ROSI</name>
<gene>
    <name evidence="2" type="ORF">LTRI10_LOCUS48627</name>
</gene>
<dbReference type="EMBL" id="OZ034821">
    <property type="protein sequence ID" value="CAL1409095.1"/>
    <property type="molecule type" value="Genomic_DNA"/>
</dbReference>
<evidence type="ECO:0000313" key="3">
    <source>
        <dbReference type="Proteomes" id="UP001497516"/>
    </source>
</evidence>
<dbReference type="AlphaFoldDB" id="A0AAV2GEG1"/>
<feature type="region of interest" description="Disordered" evidence="1">
    <location>
        <begin position="73"/>
        <end position="101"/>
    </location>
</feature>
<keyword evidence="3" id="KW-1185">Reference proteome</keyword>
<evidence type="ECO:0000313" key="2">
    <source>
        <dbReference type="EMBL" id="CAL1409095.1"/>
    </source>
</evidence>
<organism evidence="2 3">
    <name type="scientific">Linum trigynum</name>
    <dbReference type="NCBI Taxonomy" id="586398"/>
    <lineage>
        <taxon>Eukaryota</taxon>
        <taxon>Viridiplantae</taxon>
        <taxon>Streptophyta</taxon>
        <taxon>Embryophyta</taxon>
        <taxon>Tracheophyta</taxon>
        <taxon>Spermatophyta</taxon>
        <taxon>Magnoliopsida</taxon>
        <taxon>eudicotyledons</taxon>
        <taxon>Gunneridae</taxon>
        <taxon>Pentapetalae</taxon>
        <taxon>rosids</taxon>
        <taxon>fabids</taxon>
        <taxon>Malpighiales</taxon>
        <taxon>Linaceae</taxon>
        <taxon>Linum</taxon>
    </lineage>
</organism>
<sequence length="118" mass="12769">MVVNKAMLGGNGAVDGAEKQHCQHSSPDTDSGSFNCAYASCTSSLSGDDCRFFLDAADSLLLGVSVRVGFGYSNRNPKPKITETEPEPDKNLRVPVTQNPKIPYRVRVQLKQNQNPNA</sequence>